<sequence length="263" mass="27061">MPAGWPWLISTTSPGWITRVAGLAAGVRPAWAAAVEVGSAPFTLSRTGIVAMAAGKFRATRWPSVIATGVALLAWWSDRICACFLRPPSLAAWPAATSFTLALMVDVSAARAPVSPPAVMVAAETISALAVRAIRFVAMKPPKLREPALVVVPLPATVLSGVLPASWRALSMTTALSRFLIAAAAFCSGVRTVTVLLTVALTVPALAALTPTAPDVAMTVAPSIRARIACVASAVKKLVPSTASRAVPTILSAMALVAMPVRP</sequence>
<name>A0ABQ6DEY4_9HYPH</name>
<protein>
    <recommendedName>
        <fullName evidence="3">ComEC/Rec2-related protein domain-containing protein</fullName>
    </recommendedName>
</protein>
<organism evidence="1 2">
    <name type="scientific">Methylobacterium oxalidis</name>
    <dbReference type="NCBI Taxonomy" id="944322"/>
    <lineage>
        <taxon>Bacteria</taxon>
        <taxon>Pseudomonadati</taxon>
        <taxon>Pseudomonadota</taxon>
        <taxon>Alphaproteobacteria</taxon>
        <taxon>Hyphomicrobiales</taxon>
        <taxon>Methylobacteriaceae</taxon>
        <taxon>Methylobacterium</taxon>
    </lineage>
</organism>
<dbReference type="Proteomes" id="UP001156856">
    <property type="component" value="Unassembled WGS sequence"/>
</dbReference>
<proteinExistence type="predicted"/>
<keyword evidence="2" id="KW-1185">Reference proteome</keyword>
<gene>
    <name evidence="1" type="ORF">GCM10007888_17850</name>
</gene>
<evidence type="ECO:0000313" key="1">
    <source>
        <dbReference type="EMBL" id="GLS63404.1"/>
    </source>
</evidence>
<evidence type="ECO:0000313" key="2">
    <source>
        <dbReference type="Proteomes" id="UP001156856"/>
    </source>
</evidence>
<accession>A0ABQ6DEY4</accession>
<comment type="caution">
    <text evidence="1">The sequence shown here is derived from an EMBL/GenBank/DDBJ whole genome shotgun (WGS) entry which is preliminary data.</text>
</comment>
<evidence type="ECO:0008006" key="3">
    <source>
        <dbReference type="Google" id="ProtNLM"/>
    </source>
</evidence>
<reference evidence="2" key="1">
    <citation type="journal article" date="2019" name="Int. J. Syst. Evol. Microbiol.">
        <title>The Global Catalogue of Microorganisms (GCM) 10K type strain sequencing project: providing services to taxonomists for standard genome sequencing and annotation.</title>
        <authorList>
            <consortium name="The Broad Institute Genomics Platform"/>
            <consortium name="The Broad Institute Genome Sequencing Center for Infectious Disease"/>
            <person name="Wu L."/>
            <person name="Ma J."/>
        </authorList>
    </citation>
    <scope>NUCLEOTIDE SEQUENCE [LARGE SCALE GENOMIC DNA]</scope>
    <source>
        <strain evidence="2">NBRC 107715</strain>
    </source>
</reference>
<dbReference type="EMBL" id="BSPK01000021">
    <property type="protein sequence ID" value="GLS63404.1"/>
    <property type="molecule type" value="Genomic_DNA"/>
</dbReference>